<dbReference type="ExpressionAtlas" id="A0A2K3CS32">
    <property type="expression patterns" value="baseline"/>
</dbReference>
<proteinExistence type="predicted"/>
<keyword evidence="2" id="KW-1185">Reference proteome</keyword>
<dbReference type="InParanoid" id="A0A2K3CS32"/>
<gene>
    <name evidence="1" type="ORF">CHLRE_17g746447v5</name>
</gene>
<dbReference type="KEGG" id="cre:CHLRE_17g746447v5"/>
<sequence>MCIHGQYCWFFELTEGSLKQRRQLARQVRNCLEAAWEGERDSSLAGLGLADHRDCSNMLRLVEYALVYPFKCLADLREVQLGQGISLCTVGMDTATLDAMLHFIRSADLDEVEAKSRELHLSALRSAPSAKYIPLASAVLGQQASKDKVEKLSKSIAVSMGRQRGRAGLHRLAMLMTTCPACNITDRRLVGLPDIVTGTGNIPVFFTCCSKQVGRRVAQATLEKLSGVQVE</sequence>
<evidence type="ECO:0000313" key="1">
    <source>
        <dbReference type="EMBL" id="PNW71096.1"/>
    </source>
</evidence>
<accession>A0A2K3CS32</accession>
<dbReference type="RefSeq" id="XP_042915217.1">
    <property type="nucleotide sequence ID" value="XM_043072758.1"/>
</dbReference>
<dbReference type="GeneID" id="66057221"/>
<evidence type="ECO:0000313" key="2">
    <source>
        <dbReference type="Proteomes" id="UP000006906"/>
    </source>
</evidence>
<organism evidence="1 2">
    <name type="scientific">Chlamydomonas reinhardtii</name>
    <name type="common">Chlamydomonas smithii</name>
    <dbReference type="NCBI Taxonomy" id="3055"/>
    <lineage>
        <taxon>Eukaryota</taxon>
        <taxon>Viridiplantae</taxon>
        <taxon>Chlorophyta</taxon>
        <taxon>core chlorophytes</taxon>
        <taxon>Chlorophyceae</taxon>
        <taxon>CS clade</taxon>
        <taxon>Chlamydomonadales</taxon>
        <taxon>Chlamydomonadaceae</taxon>
        <taxon>Chlamydomonas</taxon>
    </lineage>
</organism>
<reference evidence="1 2" key="1">
    <citation type="journal article" date="2007" name="Science">
        <title>The Chlamydomonas genome reveals the evolution of key animal and plant functions.</title>
        <authorList>
            <person name="Merchant S.S."/>
            <person name="Prochnik S.E."/>
            <person name="Vallon O."/>
            <person name="Harris E.H."/>
            <person name="Karpowicz S.J."/>
            <person name="Witman G.B."/>
            <person name="Terry A."/>
            <person name="Salamov A."/>
            <person name="Fritz-Laylin L.K."/>
            <person name="Marechal-Drouard L."/>
            <person name="Marshall W.F."/>
            <person name="Qu L.H."/>
            <person name="Nelson D.R."/>
            <person name="Sanderfoot A.A."/>
            <person name="Spalding M.H."/>
            <person name="Kapitonov V.V."/>
            <person name="Ren Q."/>
            <person name="Ferris P."/>
            <person name="Lindquist E."/>
            <person name="Shapiro H."/>
            <person name="Lucas S.M."/>
            <person name="Grimwood J."/>
            <person name="Schmutz J."/>
            <person name="Cardol P."/>
            <person name="Cerutti H."/>
            <person name="Chanfreau G."/>
            <person name="Chen C.L."/>
            <person name="Cognat V."/>
            <person name="Croft M.T."/>
            <person name="Dent R."/>
            <person name="Dutcher S."/>
            <person name="Fernandez E."/>
            <person name="Fukuzawa H."/>
            <person name="Gonzalez-Ballester D."/>
            <person name="Gonzalez-Halphen D."/>
            <person name="Hallmann A."/>
            <person name="Hanikenne M."/>
            <person name="Hippler M."/>
            <person name="Inwood W."/>
            <person name="Jabbari K."/>
            <person name="Kalanon M."/>
            <person name="Kuras R."/>
            <person name="Lefebvre P.A."/>
            <person name="Lemaire S.D."/>
            <person name="Lobanov A.V."/>
            <person name="Lohr M."/>
            <person name="Manuell A."/>
            <person name="Meier I."/>
            <person name="Mets L."/>
            <person name="Mittag M."/>
            <person name="Mittelmeier T."/>
            <person name="Moroney J.V."/>
            <person name="Moseley J."/>
            <person name="Napoli C."/>
            <person name="Nedelcu A.M."/>
            <person name="Niyogi K."/>
            <person name="Novoselov S.V."/>
            <person name="Paulsen I.T."/>
            <person name="Pazour G."/>
            <person name="Purton S."/>
            <person name="Ral J.P."/>
            <person name="Riano-Pachon D.M."/>
            <person name="Riekhof W."/>
            <person name="Rymarquis L."/>
            <person name="Schroda M."/>
            <person name="Stern D."/>
            <person name="Umen J."/>
            <person name="Willows R."/>
            <person name="Wilson N."/>
            <person name="Zimmer S.L."/>
            <person name="Allmer J."/>
            <person name="Balk J."/>
            <person name="Bisova K."/>
            <person name="Chen C.J."/>
            <person name="Elias M."/>
            <person name="Gendler K."/>
            <person name="Hauser C."/>
            <person name="Lamb M.R."/>
            <person name="Ledford H."/>
            <person name="Long J.C."/>
            <person name="Minagawa J."/>
            <person name="Page M.D."/>
            <person name="Pan J."/>
            <person name="Pootakham W."/>
            <person name="Roje S."/>
            <person name="Rose A."/>
            <person name="Stahlberg E."/>
            <person name="Terauchi A.M."/>
            <person name="Yang P."/>
            <person name="Ball S."/>
            <person name="Bowler C."/>
            <person name="Dieckmann C.L."/>
            <person name="Gladyshev V.N."/>
            <person name="Green P."/>
            <person name="Jorgensen R."/>
            <person name="Mayfield S."/>
            <person name="Mueller-Roeber B."/>
            <person name="Rajamani S."/>
            <person name="Sayre R.T."/>
            <person name="Brokstein P."/>
            <person name="Dubchak I."/>
            <person name="Goodstein D."/>
            <person name="Hornick L."/>
            <person name="Huang Y.W."/>
            <person name="Jhaveri J."/>
            <person name="Luo Y."/>
            <person name="Martinez D."/>
            <person name="Ngau W.C."/>
            <person name="Otillar B."/>
            <person name="Poliakov A."/>
            <person name="Porter A."/>
            <person name="Szajkowski L."/>
            <person name="Werner G."/>
            <person name="Zhou K."/>
            <person name="Grigoriev I.V."/>
            <person name="Rokhsar D.S."/>
            <person name="Grossman A.R."/>
        </authorList>
    </citation>
    <scope>NUCLEOTIDE SEQUENCE [LARGE SCALE GENOMIC DNA]</scope>
    <source>
        <strain evidence="2">CC-503</strain>
    </source>
</reference>
<dbReference type="Gramene" id="PNW71096">
    <property type="protein sequence ID" value="PNW71096"/>
    <property type="gene ID" value="CHLRE_17g746447v5"/>
</dbReference>
<dbReference type="PaxDb" id="3055-EDO95679"/>
<dbReference type="EMBL" id="CM008978">
    <property type="protein sequence ID" value="PNW71096.1"/>
    <property type="molecule type" value="Genomic_DNA"/>
</dbReference>
<name>A0A2K3CS32_CHLRE</name>
<protein>
    <submittedName>
        <fullName evidence="1">Uncharacterized protein</fullName>
    </submittedName>
</protein>
<dbReference type="AlphaFoldDB" id="A0A2K3CS32"/>
<dbReference type="Proteomes" id="UP000006906">
    <property type="component" value="Chromosome 17"/>
</dbReference>